<proteinExistence type="predicted"/>
<feature type="domain" description="N-acetyltransferase" evidence="1">
    <location>
        <begin position="11"/>
        <end position="169"/>
    </location>
</feature>
<dbReference type="Gene3D" id="3.40.630.30">
    <property type="match status" value="1"/>
</dbReference>
<name>A0A367Q1U1_9NOSO</name>
<dbReference type="SUPFAM" id="SSF55729">
    <property type="entry name" value="Acyl-CoA N-acyltransferases (Nat)"/>
    <property type="match status" value="1"/>
</dbReference>
<dbReference type="EMBL" id="LXQD01000354">
    <property type="protein sequence ID" value="RCJ17771.1"/>
    <property type="molecule type" value="Genomic_DNA"/>
</dbReference>
<dbReference type="InterPro" id="IPR051531">
    <property type="entry name" value="N-acetyltransferase"/>
</dbReference>
<evidence type="ECO:0000313" key="2">
    <source>
        <dbReference type="EMBL" id="RCJ17771.1"/>
    </source>
</evidence>
<evidence type="ECO:0000313" key="3">
    <source>
        <dbReference type="Proteomes" id="UP000252107"/>
    </source>
</evidence>
<dbReference type="InterPro" id="IPR000182">
    <property type="entry name" value="GNAT_dom"/>
</dbReference>
<dbReference type="PANTHER" id="PTHR43792">
    <property type="entry name" value="GNAT FAMILY, PUTATIVE (AFU_ORTHOLOGUE AFUA_3G00765)-RELATED-RELATED"/>
    <property type="match status" value="1"/>
</dbReference>
<accession>A0A367Q1U1</accession>
<reference evidence="2" key="1">
    <citation type="submission" date="2016-04" db="EMBL/GenBank/DDBJ databases">
        <authorList>
            <person name="Tabuchi Yagui T.R."/>
        </authorList>
    </citation>
    <scope>NUCLEOTIDE SEQUENCE [LARGE SCALE GENOMIC DNA]</scope>
    <source>
        <strain evidence="2">NIES-26</strain>
    </source>
</reference>
<dbReference type="Proteomes" id="UP000252107">
    <property type="component" value="Unassembled WGS sequence"/>
</dbReference>
<dbReference type="GO" id="GO:0016747">
    <property type="term" value="F:acyltransferase activity, transferring groups other than amino-acyl groups"/>
    <property type="evidence" value="ECO:0007669"/>
    <property type="project" value="InterPro"/>
</dbReference>
<comment type="caution">
    <text evidence="2">The sequence shown here is derived from an EMBL/GenBank/DDBJ whole genome shotgun (WGS) entry which is preliminary data.</text>
</comment>
<evidence type="ECO:0000259" key="1">
    <source>
        <dbReference type="PROSITE" id="PS51186"/>
    </source>
</evidence>
<keyword evidence="3" id="KW-1185">Reference proteome</keyword>
<organism evidence="2 3">
    <name type="scientific">Nostoc minutum NIES-26</name>
    <dbReference type="NCBI Taxonomy" id="1844469"/>
    <lineage>
        <taxon>Bacteria</taxon>
        <taxon>Bacillati</taxon>
        <taxon>Cyanobacteriota</taxon>
        <taxon>Cyanophyceae</taxon>
        <taxon>Nostocales</taxon>
        <taxon>Nostocaceae</taxon>
        <taxon>Nostoc</taxon>
    </lineage>
</organism>
<dbReference type="InterPro" id="IPR016181">
    <property type="entry name" value="Acyl_CoA_acyltransferase"/>
</dbReference>
<dbReference type="AlphaFoldDB" id="A0A367Q1U1"/>
<dbReference type="PROSITE" id="PS51186">
    <property type="entry name" value="GNAT"/>
    <property type="match status" value="1"/>
</dbReference>
<gene>
    <name evidence="2" type="ORF">A6770_33680</name>
</gene>
<protein>
    <submittedName>
        <fullName evidence="2">Acetyltransferase</fullName>
    </submittedName>
</protein>
<sequence length="171" mass="19810">MPAIELSTPRLIGDRLRTEHLDWLCIMHQDPKVMATLAGVRSNEQTKLFLQENLTHWERYRFGLWMFRDKIDNRFVGRGGLRNIHIAGNDEVELAYSLMAEFWGKGLATEMGKAILKVGFQQIGLPEIVCFTMTTNFASQRVMQKLGFQYERDIVHADLPHVFYRLKAPAK</sequence>
<dbReference type="PANTHER" id="PTHR43792:SF1">
    <property type="entry name" value="N-ACETYLTRANSFERASE DOMAIN-CONTAINING PROTEIN"/>
    <property type="match status" value="1"/>
</dbReference>
<dbReference type="Pfam" id="PF13302">
    <property type="entry name" value="Acetyltransf_3"/>
    <property type="match status" value="1"/>
</dbReference>